<comment type="caution">
    <text evidence="4">The sequence shown here is derived from an EMBL/GenBank/DDBJ whole genome shotgun (WGS) entry which is preliminary data.</text>
</comment>
<feature type="domain" description="Alcohol dehydrogenase iron-type/glycerol dehydrogenase GldA" evidence="2">
    <location>
        <begin position="10"/>
        <end position="177"/>
    </location>
</feature>
<dbReference type="Pfam" id="PF00465">
    <property type="entry name" value="Fe-ADH"/>
    <property type="match status" value="1"/>
</dbReference>
<dbReference type="PANTHER" id="PTHR43633:SF1">
    <property type="entry name" value="ALCOHOL DEHYDROGENASE YQHD"/>
    <property type="match status" value="1"/>
</dbReference>
<dbReference type="InterPro" id="IPR044731">
    <property type="entry name" value="BDH-like"/>
</dbReference>
<dbReference type="Gene3D" id="1.20.1090.10">
    <property type="entry name" value="Dehydroquinate synthase-like - alpha domain"/>
    <property type="match status" value="1"/>
</dbReference>
<organism evidence="4 5">
    <name type="scientific">Wohlfahrtiimonas larvae</name>
    <dbReference type="NCBI Taxonomy" id="1157986"/>
    <lineage>
        <taxon>Bacteria</taxon>
        <taxon>Pseudomonadati</taxon>
        <taxon>Pseudomonadota</taxon>
        <taxon>Gammaproteobacteria</taxon>
        <taxon>Cardiobacteriales</taxon>
        <taxon>Ignatzschineriaceae</taxon>
        <taxon>Wohlfahrtiimonas</taxon>
    </lineage>
</organism>
<dbReference type="Proteomes" id="UP001500631">
    <property type="component" value="Unassembled WGS sequence"/>
</dbReference>
<evidence type="ECO:0000313" key="4">
    <source>
        <dbReference type="EMBL" id="GAA5098652.1"/>
    </source>
</evidence>
<sequence>MMKNFIYANPTKIIFGKGSIANITSEIPVSSNVLVLYGGGSIRSNGVYDQVMSALSDHTVLEFSGIEANPHYETCLKAVEFIKKNNIDFLLAVGGGSVLDATKFIAAASQFTGNNPWDILVKHGHNIETALPFGAVITLPATGSEMNNGGVITRAATEEKLAFSSTHTFPIFSVLDPETTYSLPIKQISNGIVDAFVHVIEQYLTVNSNKLLLQDYMAESILQVLVQEAPALIQNGYDYDSRANFMWAATWALNGWIACGVEEDWATHMIGHELTALYGLDHAQTLAIILPGLLHIMKIQKSQKIARLGQVIFNIHEDDAERQLDLTIQAIEKFFNAVGIKTCLSDYGLNSEAIAPIVARFADRGWKLGECKNIESEQIKEILELRL</sequence>
<keyword evidence="1" id="KW-0560">Oxidoreductase</keyword>
<dbReference type="InterPro" id="IPR056798">
    <property type="entry name" value="ADH_Fe_C"/>
</dbReference>
<dbReference type="InterPro" id="IPR018211">
    <property type="entry name" value="ADH_Fe_CS"/>
</dbReference>
<dbReference type="PROSITE" id="PS00060">
    <property type="entry name" value="ADH_IRON_2"/>
    <property type="match status" value="1"/>
</dbReference>
<gene>
    <name evidence="4" type="ORF">GCM10023338_11360</name>
</gene>
<evidence type="ECO:0000256" key="1">
    <source>
        <dbReference type="ARBA" id="ARBA00023002"/>
    </source>
</evidence>
<protein>
    <submittedName>
        <fullName evidence="4">Iron-containing alcohol dehydrogenase</fullName>
    </submittedName>
</protein>
<evidence type="ECO:0000259" key="2">
    <source>
        <dbReference type="Pfam" id="PF00465"/>
    </source>
</evidence>
<dbReference type="SUPFAM" id="SSF56796">
    <property type="entry name" value="Dehydroquinate synthase-like"/>
    <property type="match status" value="1"/>
</dbReference>
<evidence type="ECO:0000313" key="5">
    <source>
        <dbReference type="Proteomes" id="UP001500631"/>
    </source>
</evidence>
<dbReference type="PANTHER" id="PTHR43633">
    <property type="entry name" value="ALCOHOL DEHYDROGENASE YQHD"/>
    <property type="match status" value="1"/>
</dbReference>
<dbReference type="InterPro" id="IPR001670">
    <property type="entry name" value="ADH_Fe/GldA"/>
</dbReference>
<dbReference type="CDD" id="cd08187">
    <property type="entry name" value="BDH"/>
    <property type="match status" value="1"/>
</dbReference>
<dbReference type="EMBL" id="BAABKE010000003">
    <property type="protein sequence ID" value="GAA5098652.1"/>
    <property type="molecule type" value="Genomic_DNA"/>
</dbReference>
<keyword evidence="5" id="KW-1185">Reference proteome</keyword>
<proteinExistence type="predicted"/>
<evidence type="ECO:0000259" key="3">
    <source>
        <dbReference type="Pfam" id="PF25137"/>
    </source>
</evidence>
<accession>A0ABP9MMV4</accession>
<reference evidence="5" key="1">
    <citation type="journal article" date="2019" name="Int. J. Syst. Evol. Microbiol.">
        <title>The Global Catalogue of Microorganisms (GCM) 10K type strain sequencing project: providing services to taxonomists for standard genome sequencing and annotation.</title>
        <authorList>
            <consortium name="The Broad Institute Genomics Platform"/>
            <consortium name="The Broad Institute Genome Sequencing Center for Infectious Disease"/>
            <person name="Wu L."/>
            <person name="Ma J."/>
        </authorList>
    </citation>
    <scope>NUCLEOTIDE SEQUENCE [LARGE SCALE GENOMIC DNA]</scope>
    <source>
        <strain evidence="5">JCM 18424</strain>
    </source>
</reference>
<dbReference type="Gene3D" id="3.40.50.1970">
    <property type="match status" value="1"/>
</dbReference>
<feature type="domain" description="Fe-containing alcohol dehydrogenase-like C-terminal" evidence="3">
    <location>
        <begin position="191"/>
        <end position="384"/>
    </location>
</feature>
<name>A0ABP9MMV4_9GAMM</name>
<dbReference type="Pfam" id="PF25137">
    <property type="entry name" value="ADH_Fe_C"/>
    <property type="match status" value="1"/>
</dbReference>